<feature type="transmembrane region" description="Helical" evidence="1">
    <location>
        <begin position="20"/>
        <end position="40"/>
    </location>
</feature>
<comment type="caution">
    <text evidence="2">The sequence shown here is derived from an EMBL/GenBank/DDBJ whole genome shotgun (WGS) entry which is preliminary data.</text>
</comment>
<evidence type="ECO:0000256" key="1">
    <source>
        <dbReference type="SAM" id="Phobius"/>
    </source>
</evidence>
<feature type="transmembrane region" description="Helical" evidence="1">
    <location>
        <begin position="46"/>
        <end position="68"/>
    </location>
</feature>
<sequence length="94" mass="11160">MKYYYPSNMEAPPLLGLWELRDIFIFGLAGVFSLILYPLTRSLVPLAITAFYAFMTVTFDDISIFKYLSKLCRYFITQQLVFYWEKEDCLEKNN</sequence>
<gene>
    <name evidence="2" type="ORF">J5W02_10120</name>
</gene>
<keyword evidence="3" id="KW-1185">Reference proteome</keyword>
<organism evidence="2 3">
    <name type="scientific">Caproiciproducens faecalis</name>
    <dbReference type="NCBI Taxonomy" id="2820301"/>
    <lineage>
        <taxon>Bacteria</taxon>
        <taxon>Bacillati</taxon>
        <taxon>Bacillota</taxon>
        <taxon>Clostridia</taxon>
        <taxon>Eubacteriales</taxon>
        <taxon>Acutalibacteraceae</taxon>
        <taxon>Caproiciproducens</taxon>
    </lineage>
</organism>
<evidence type="ECO:0008006" key="4">
    <source>
        <dbReference type="Google" id="ProtNLM"/>
    </source>
</evidence>
<dbReference type="EMBL" id="JAGFNZ010000003">
    <property type="protein sequence ID" value="MBW7573167.1"/>
    <property type="molecule type" value="Genomic_DNA"/>
</dbReference>
<proteinExistence type="predicted"/>
<accession>A0ABS7DQ38</accession>
<name>A0ABS7DQ38_9FIRM</name>
<reference evidence="2 3" key="1">
    <citation type="submission" date="2021-03" db="EMBL/GenBank/DDBJ databases">
        <title>Caproiciproducens sp. nov. isolated from feces of cow.</title>
        <authorList>
            <person name="Choi J.-Y."/>
        </authorList>
    </citation>
    <scope>NUCLEOTIDE SEQUENCE [LARGE SCALE GENOMIC DNA]</scope>
    <source>
        <strain evidence="2 3">AGMB10547</strain>
    </source>
</reference>
<keyword evidence="1" id="KW-0472">Membrane</keyword>
<evidence type="ECO:0000313" key="2">
    <source>
        <dbReference type="EMBL" id="MBW7573167.1"/>
    </source>
</evidence>
<dbReference type="RefSeq" id="WP_219965559.1">
    <property type="nucleotide sequence ID" value="NZ_JAGFNZ010000003.1"/>
</dbReference>
<dbReference type="Proteomes" id="UP000719942">
    <property type="component" value="Unassembled WGS sequence"/>
</dbReference>
<protein>
    <recommendedName>
        <fullName evidence="4">PrgI family protein</fullName>
    </recommendedName>
</protein>
<evidence type="ECO:0000313" key="3">
    <source>
        <dbReference type="Proteomes" id="UP000719942"/>
    </source>
</evidence>
<keyword evidence="1" id="KW-1133">Transmembrane helix</keyword>
<keyword evidence="1" id="KW-0812">Transmembrane</keyword>